<accession>A0A8J1TX94</accession>
<dbReference type="Proteomes" id="UP000749559">
    <property type="component" value="Unassembled WGS sequence"/>
</dbReference>
<dbReference type="InterPro" id="IPR023271">
    <property type="entry name" value="Aquaporin-like"/>
</dbReference>
<dbReference type="InterPro" id="IPR022357">
    <property type="entry name" value="MIP_CS"/>
</dbReference>
<dbReference type="PANTHER" id="PTHR43829:SF9">
    <property type="entry name" value="AQUAPORIN-9"/>
    <property type="match status" value="1"/>
</dbReference>
<keyword evidence="4 7" id="KW-0812">Transmembrane</keyword>
<organism evidence="8 9">
    <name type="scientific">Owenia fusiformis</name>
    <name type="common">Polychaete worm</name>
    <dbReference type="NCBI Taxonomy" id="6347"/>
    <lineage>
        <taxon>Eukaryota</taxon>
        <taxon>Metazoa</taxon>
        <taxon>Spiralia</taxon>
        <taxon>Lophotrochozoa</taxon>
        <taxon>Annelida</taxon>
        <taxon>Polychaeta</taxon>
        <taxon>Sedentaria</taxon>
        <taxon>Canalipalpata</taxon>
        <taxon>Sabellida</taxon>
        <taxon>Oweniida</taxon>
        <taxon>Oweniidae</taxon>
        <taxon>Owenia</taxon>
    </lineage>
</organism>
<evidence type="ECO:0000256" key="5">
    <source>
        <dbReference type="ARBA" id="ARBA00022989"/>
    </source>
</evidence>
<reference evidence="8" key="1">
    <citation type="submission" date="2022-03" db="EMBL/GenBank/DDBJ databases">
        <authorList>
            <person name="Martin C."/>
        </authorList>
    </citation>
    <scope>NUCLEOTIDE SEQUENCE</scope>
</reference>
<evidence type="ECO:0000256" key="3">
    <source>
        <dbReference type="ARBA" id="ARBA00022448"/>
    </source>
</evidence>
<dbReference type="OrthoDB" id="3222at2759"/>
<evidence type="ECO:0000256" key="6">
    <source>
        <dbReference type="ARBA" id="ARBA00023136"/>
    </source>
</evidence>
<dbReference type="Pfam" id="PF00230">
    <property type="entry name" value="MIP"/>
    <property type="match status" value="1"/>
</dbReference>
<keyword evidence="6" id="KW-0472">Membrane</keyword>
<dbReference type="Gene3D" id="1.20.1080.10">
    <property type="entry name" value="Glycerol uptake facilitator protein"/>
    <property type="match status" value="1"/>
</dbReference>
<evidence type="ECO:0000256" key="2">
    <source>
        <dbReference type="ARBA" id="ARBA00006175"/>
    </source>
</evidence>
<comment type="caution">
    <text evidence="8">The sequence shown here is derived from an EMBL/GenBank/DDBJ whole genome shotgun (WGS) entry which is preliminary data.</text>
</comment>
<dbReference type="PRINTS" id="PR00783">
    <property type="entry name" value="MINTRINSICP"/>
</dbReference>
<gene>
    <name evidence="8" type="ORF">OFUS_LOCUS21617</name>
</gene>
<evidence type="ECO:0000313" key="8">
    <source>
        <dbReference type="EMBL" id="CAH1797303.1"/>
    </source>
</evidence>
<dbReference type="InterPro" id="IPR050363">
    <property type="entry name" value="MIP/Aquaporin"/>
</dbReference>
<dbReference type="GO" id="GO:0016323">
    <property type="term" value="C:basolateral plasma membrane"/>
    <property type="evidence" value="ECO:0007669"/>
    <property type="project" value="TreeGrafter"/>
</dbReference>
<keyword evidence="9" id="KW-1185">Reference proteome</keyword>
<dbReference type="AlphaFoldDB" id="A0A8J1TX94"/>
<dbReference type="SUPFAM" id="SSF81338">
    <property type="entry name" value="Aquaporin-like"/>
    <property type="match status" value="1"/>
</dbReference>
<dbReference type="EMBL" id="CAIIXF020000010">
    <property type="protein sequence ID" value="CAH1797303.1"/>
    <property type="molecule type" value="Genomic_DNA"/>
</dbReference>
<keyword evidence="5" id="KW-1133">Transmembrane helix</keyword>
<dbReference type="PROSITE" id="PS00221">
    <property type="entry name" value="MIP"/>
    <property type="match status" value="1"/>
</dbReference>
<dbReference type="NCBIfam" id="TIGR00861">
    <property type="entry name" value="MIP"/>
    <property type="match status" value="1"/>
</dbReference>
<sequence>MAWRTRIKDRIRIKNQLGRETLAEFIGTFILLLIGDGSVAQSVLSRNASGAYLSVNLAWGLAVTMGVFFAGGVSGGHINPAVSLTNCILGRLPWFKLLPYMLAQYLGAFTAAAVVFAVYNDALNNFDGGVRITGYGANATAGIFSTFPKEYVSTWTGLGDQIVGTALLVGCIQAITDKNNFSPSDRGIKAISIGFVVLAIGLSLGHNCGYAINPARDLGPRILTSIAGWGVSPFSFRNYNWFWVPIVGPHIGAILGAWMYLLFSGIHSENDSWQSDSSDLQLDTTTIGSSVTSLNSMRVGTYHRDRPQYKSHWDNGVGITKF</sequence>
<keyword evidence="3 7" id="KW-0813">Transport</keyword>
<dbReference type="PANTHER" id="PTHR43829">
    <property type="entry name" value="AQUAPORIN OR AQUAGLYCEROPORIN RELATED"/>
    <property type="match status" value="1"/>
</dbReference>
<comment type="subcellular location">
    <subcellularLocation>
        <location evidence="1">Membrane</location>
        <topology evidence="1">Multi-pass membrane protein</topology>
    </subcellularLocation>
</comment>
<name>A0A8J1TX94_OWEFU</name>
<comment type="similarity">
    <text evidence="2 7">Belongs to the MIP/aquaporin (TC 1.A.8) family.</text>
</comment>
<evidence type="ECO:0000256" key="4">
    <source>
        <dbReference type="ARBA" id="ARBA00022692"/>
    </source>
</evidence>
<dbReference type="GO" id="GO:0015254">
    <property type="term" value="F:glycerol channel activity"/>
    <property type="evidence" value="ECO:0007669"/>
    <property type="project" value="TreeGrafter"/>
</dbReference>
<evidence type="ECO:0000256" key="1">
    <source>
        <dbReference type="ARBA" id="ARBA00004141"/>
    </source>
</evidence>
<evidence type="ECO:0000256" key="7">
    <source>
        <dbReference type="RuleBase" id="RU000477"/>
    </source>
</evidence>
<dbReference type="PRINTS" id="PR02019">
    <property type="entry name" value="AQUAPORIN7"/>
</dbReference>
<protein>
    <submittedName>
        <fullName evidence="8">Uncharacterized protein</fullName>
    </submittedName>
</protein>
<proteinExistence type="inferred from homology"/>
<evidence type="ECO:0000313" key="9">
    <source>
        <dbReference type="Proteomes" id="UP000749559"/>
    </source>
</evidence>
<dbReference type="InterPro" id="IPR000425">
    <property type="entry name" value="MIP"/>
</dbReference>
<dbReference type="GO" id="GO:0015250">
    <property type="term" value="F:water channel activity"/>
    <property type="evidence" value="ECO:0007669"/>
    <property type="project" value="TreeGrafter"/>
</dbReference>
<dbReference type="CDD" id="cd00333">
    <property type="entry name" value="MIP"/>
    <property type="match status" value="1"/>
</dbReference>
<dbReference type="FunFam" id="1.20.1080.10:FF:000064">
    <property type="entry name" value="Uncharacterized protein"/>
    <property type="match status" value="1"/>
</dbReference>